<comment type="caution">
    <text evidence="1">The sequence shown here is derived from an EMBL/GenBank/DDBJ whole genome shotgun (WGS) entry which is preliminary data.</text>
</comment>
<reference evidence="1 2" key="1">
    <citation type="journal article" date="2019" name="Commun. Biol.">
        <title>The bagworm genome reveals a unique fibroin gene that provides high tensile strength.</title>
        <authorList>
            <person name="Kono N."/>
            <person name="Nakamura H."/>
            <person name="Ohtoshi R."/>
            <person name="Tomita M."/>
            <person name="Numata K."/>
            <person name="Arakawa K."/>
        </authorList>
    </citation>
    <scope>NUCLEOTIDE SEQUENCE [LARGE SCALE GENOMIC DNA]</scope>
</reference>
<gene>
    <name evidence="1" type="ORF">EVAR_37623_1</name>
</gene>
<evidence type="ECO:0000313" key="2">
    <source>
        <dbReference type="Proteomes" id="UP000299102"/>
    </source>
</evidence>
<accession>A0A4C1VP85</accession>
<protein>
    <submittedName>
        <fullName evidence="1">Uncharacterized protein</fullName>
    </submittedName>
</protein>
<dbReference type="Proteomes" id="UP000299102">
    <property type="component" value="Unassembled WGS sequence"/>
</dbReference>
<sequence length="99" mass="11099">MTPFSDEFVSGSVNSVYSDGAGGRGVFINYTVLVRIVKMLSSRLGRLNIRMIVVSSSFLTVNEMKQSAAEWSGVLPTNHNVYRRRFLLRTGEQINELLI</sequence>
<evidence type="ECO:0000313" key="1">
    <source>
        <dbReference type="EMBL" id="GBP40222.1"/>
    </source>
</evidence>
<organism evidence="1 2">
    <name type="scientific">Eumeta variegata</name>
    <name type="common">Bagworm moth</name>
    <name type="synonym">Eumeta japonica</name>
    <dbReference type="NCBI Taxonomy" id="151549"/>
    <lineage>
        <taxon>Eukaryota</taxon>
        <taxon>Metazoa</taxon>
        <taxon>Ecdysozoa</taxon>
        <taxon>Arthropoda</taxon>
        <taxon>Hexapoda</taxon>
        <taxon>Insecta</taxon>
        <taxon>Pterygota</taxon>
        <taxon>Neoptera</taxon>
        <taxon>Endopterygota</taxon>
        <taxon>Lepidoptera</taxon>
        <taxon>Glossata</taxon>
        <taxon>Ditrysia</taxon>
        <taxon>Tineoidea</taxon>
        <taxon>Psychidae</taxon>
        <taxon>Oiketicinae</taxon>
        <taxon>Eumeta</taxon>
    </lineage>
</organism>
<keyword evidence="2" id="KW-1185">Reference proteome</keyword>
<name>A0A4C1VP85_EUMVA</name>
<proteinExistence type="predicted"/>
<dbReference type="AlphaFoldDB" id="A0A4C1VP85"/>
<dbReference type="EMBL" id="BGZK01000378">
    <property type="protein sequence ID" value="GBP40222.1"/>
    <property type="molecule type" value="Genomic_DNA"/>
</dbReference>